<feature type="region of interest" description="Disordered" evidence="2">
    <location>
        <begin position="192"/>
        <end position="249"/>
    </location>
</feature>
<evidence type="ECO:0000256" key="2">
    <source>
        <dbReference type="SAM" id="MobiDB-lite"/>
    </source>
</evidence>
<dbReference type="PANTHER" id="PTHR32097">
    <property type="entry name" value="CAMP-BINDING PROTEIN 1-RELATED"/>
    <property type="match status" value="1"/>
</dbReference>
<feature type="domain" description="TerD" evidence="3">
    <location>
        <begin position="1"/>
        <end position="184"/>
    </location>
</feature>
<comment type="similarity">
    <text evidence="1">Belongs to the CAPAB/TerDEXZ family.</text>
</comment>
<dbReference type="RefSeq" id="WP_204544146.1">
    <property type="nucleotide sequence ID" value="NZ_JAFBFI010000012.1"/>
</dbReference>
<evidence type="ECO:0000256" key="1">
    <source>
        <dbReference type="ARBA" id="ARBA00008775"/>
    </source>
</evidence>
<organism evidence="5 6">
    <name type="scientific">Peribacillus deserti</name>
    <dbReference type="NCBI Taxonomy" id="673318"/>
    <lineage>
        <taxon>Bacteria</taxon>
        <taxon>Bacillati</taxon>
        <taxon>Bacillota</taxon>
        <taxon>Bacilli</taxon>
        <taxon>Bacillales</taxon>
        <taxon>Bacillaceae</taxon>
        <taxon>Peribacillus</taxon>
    </lineage>
</organism>
<evidence type="ECO:0000313" key="5">
    <source>
        <dbReference type="EMBL" id="MBM7693427.1"/>
    </source>
</evidence>
<dbReference type="Pfam" id="PF05099">
    <property type="entry name" value="TerB"/>
    <property type="match status" value="1"/>
</dbReference>
<keyword evidence="6" id="KW-1185">Reference proteome</keyword>
<dbReference type="PANTHER" id="PTHR32097:SF4">
    <property type="entry name" value="GENERAL STRESS PROTEIN 16U"/>
    <property type="match status" value="1"/>
</dbReference>
<dbReference type="SUPFAM" id="SSF158682">
    <property type="entry name" value="TerB-like"/>
    <property type="match status" value="1"/>
</dbReference>
<dbReference type="CDD" id="cd06974">
    <property type="entry name" value="TerD_like"/>
    <property type="match status" value="1"/>
</dbReference>
<dbReference type="Gene3D" id="1.10.3680.10">
    <property type="entry name" value="TerB-like"/>
    <property type="match status" value="1"/>
</dbReference>
<dbReference type="InterPro" id="IPR051324">
    <property type="entry name" value="Stress/Tellurium_Resist"/>
</dbReference>
<evidence type="ECO:0000313" key="6">
    <source>
        <dbReference type="Proteomes" id="UP000823486"/>
    </source>
</evidence>
<sequence>MAVSLSKGQKVDLTKGQPGLNNLLVGLGWDPSQSGMDLDASVFLLTENGKVTGEQDFIFYNNPQGGQGSVIYSGDNRSGQGVQDDEQIRIDLRRVPQHVHRIAFSITIHEGESRRQNFGQVQNAYVRVIDEASGQALVHYHLGRDFQVETAIVVAELYRYKGDWKFSATGSGFSGGLAALCHNFGIEVESPQPAVSPQSSFGTTPSSSFQQIPSQQSFAPQQNFNTTPNQQNMGGSFHNPASGHGASQSSGSGFTCSRCGSQNVMTGKKGFGLGKAAIGGLVLGPIGLLGGFIGGNKLKLTCVNCKNTWEPGNSEISRITDTLKNQAKNLIQQYKSADSLDAIVAGLALVAMADGRLDHAEKQKVQEFITQNSELSSFGPGQALSKFDHYIGSMTRDHHRGKEEAFSKLHKLRSKPDLAKLVVRYCVAVGYADGNFSYEEQQMVSDICRVLNLNPSEFLY</sequence>
<dbReference type="Pfam" id="PF02342">
    <property type="entry name" value="TerD"/>
    <property type="match status" value="1"/>
</dbReference>
<proteinExistence type="inferred from homology"/>
<dbReference type="InterPro" id="IPR007791">
    <property type="entry name" value="DjlA_N"/>
</dbReference>
<feature type="compositionally biased region" description="Low complexity" evidence="2">
    <location>
        <begin position="205"/>
        <end position="232"/>
    </location>
</feature>
<evidence type="ECO:0000259" key="4">
    <source>
        <dbReference type="Pfam" id="PF05099"/>
    </source>
</evidence>
<feature type="compositionally biased region" description="Polar residues" evidence="2">
    <location>
        <begin position="193"/>
        <end position="204"/>
    </location>
</feature>
<dbReference type="Gene3D" id="2.60.60.30">
    <property type="entry name" value="sav2460 like domains"/>
    <property type="match status" value="1"/>
</dbReference>
<dbReference type="InterPro" id="IPR003325">
    <property type="entry name" value="TerD"/>
</dbReference>
<evidence type="ECO:0000259" key="3">
    <source>
        <dbReference type="Pfam" id="PF02342"/>
    </source>
</evidence>
<reference evidence="5 6" key="1">
    <citation type="submission" date="2021-01" db="EMBL/GenBank/DDBJ databases">
        <title>Genomic Encyclopedia of Type Strains, Phase IV (KMG-IV): sequencing the most valuable type-strain genomes for metagenomic binning, comparative biology and taxonomic classification.</title>
        <authorList>
            <person name="Goeker M."/>
        </authorList>
    </citation>
    <scope>NUCLEOTIDE SEQUENCE [LARGE SCALE GENOMIC DNA]</scope>
    <source>
        <strain evidence="5 6">DSM 105482</strain>
    </source>
</reference>
<comment type="caution">
    <text evidence="5">The sequence shown here is derived from an EMBL/GenBank/DDBJ whole genome shotgun (WGS) entry which is preliminary data.</text>
</comment>
<dbReference type="CDD" id="cd07176">
    <property type="entry name" value="terB"/>
    <property type="match status" value="1"/>
</dbReference>
<name>A0ABS2QJU6_9BACI</name>
<protein>
    <submittedName>
        <fullName evidence="5">Tellurium resistance protein TerD</fullName>
    </submittedName>
</protein>
<gene>
    <name evidence="5" type="ORF">JOC77_002867</name>
</gene>
<feature type="domain" description="Co-chaperone DjlA N-terminal" evidence="4">
    <location>
        <begin position="341"/>
        <end position="458"/>
    </location>
</feature>
<accession>A0ABS2QJU6</accession>
<dbReference type="InterPro" id="IPR029024">
    <property type="entry name" value="TerB-like"/>
</dbReference>
<dbReference type="Proteomes" id="UP000823486">
    <property type="component" value="Unassembled WGS sequence"/>
</dbReference>
<dbReference type="EMBL" id="JAFBFI010000012">
    <property type="protein sequence ID" value="MBM7693427.1"/>
    <property type="molecule type" value="Genomic_DNA"/>
</dbReference>